<dbReference type="EMBL" id="CYHG01000002">
    <property type="protein sequence ID" value="CUB02997.1"/>
    <property type="molecule type" value="Genomic_DNA"/>
</dbReference>
<keyword evidence="2" id="KW-0808">Transferase</keyword>
<protein>
    <submittedName>
        <fullName evidence="2">Predicted amidophosphoribosyltransferases</fullName>
    </submittedName>
</protein>
<dbReference type="GO" id="GO:0016757">
    <property type="term" value="F:glycosyltransferase activity"/>
    <property type="evidence" value="ECO:0007669"/>
    <property type="project" value="UniProtKB-KW"/>
</dbReference>
<keyword evidence="2" id="KW-0328">Glycosyltransferase</keyword>
<keyword evidence="3" id="KW-1185">Reference proteome</keyword>
<sequence length="236" mass="26467">MTLSNLSTNLASTVYNRLFLNRCYVCNIRNEGSLCLSCQSLLSVNRNHCQLCSRPTRVSMTLCGECQKKPPSFDRIIAPLRYEGLCRALIQKAKFENQLHLLRPLVAITAQHILNKGIILPNNWCVVPTSRQSLAERGYCQTSFICTQLSQSLSSTPIQRIQLQRTLDVSAQHTRSKQQRQTLSHRHFHIDQPVPEQILLIDDIVTTGSTAEACAKALRLAGAKRVTILALARTAE</sequence>
<dbReference type="InterPro" id="IPR029057">
    <property type="entry name" value="PRTase-like"/>
</dbReference>
<organism evidence="2 3">
    <name type="scientific">Marinomonas fungiae</name>
    <dbReference type="NCBI Taxonomy" id="1137284"/>
    <lineage>
        <taxon>Bacteria</taxon>
        <taxon>Pseudomonadati</taxon>
        <taxon>Pseudomonadota</taxon>
        <taxon>Gammaproteobacteria</taxon>
        <taxon>Oceanospirillales</taxon>
        <taxon>Oceanospirillaceae</taxon>
        <taxon>Marinomonas</taxon>
    </lineage>
</organism>
<name>A0A0K6II33_9GAMM</name>
<dbReference type="InterPro" id="IPR051910">
    <property type="entry name" value="ComF/GntX_DNA_util-trans"/>
</dbReference>
<dbReference type="InterPro" id="IPR000836">
    <property type="entry name" value="PRTase_dom"/>
</dbReference>
<dbReference type="Proteomes" id="UP000182769">
    <property type="component" value="Unassembled WGS sequence"/>
</dbReference>
<dbReference type="CDD" id="cd06223">
    <property type="entry name" value="PRTases_typeI"/>
    <property type="match status" value="1"/>
</dbReference>
<dbReference type="AlphaFoldDB" id="A0A0K6II33"/>
<accession>A0A0K6II33</accession>
<dbReference type="PANTHER" id="PTHR47505:SF1">
    <property type="entry name" value="DNA UTILIZATION PROTEIN YHGH"/>
    <property type="match status" value="1"/>
</dbReference>
<reference evidence="3" key="1">
    <citation type="submission" date="2015-08" db="EMBL/GenBank/DDBJ databases">
        <authorList>
            <person name="Varghese N."/>
        </authorList>
    </citation>
    <scope>NUCLEOTIDE SEQUENCE [LARGE SCALE GENOMIC DNA]</scope>
    <source>
        <strain evidence="3">JCM 18476</strain>
    </source>
</reference>
<dbReference type="STRING" id="1137284.GCA_001418205_00841"/>
<comment type="similarity">
    <text evidence="1">Belongs to the ComF/GntX family.</text>
</comment>
<evidence type="ECO:0000313" key="2">
    <source>
        <dbReference type="EMBL" id="CUB02997.1"/>
    </source>
</evidence>
<dbReference type="Gene3D" id="3.40.50.2020">
    <property type="match status" value="1"/>
</dbReference>
<dbReference type="PANTHER" id="PTHR47505">
    <property type="entry name" value="DNA UTILIZATION PROTEIN YHGH"/>
    <property type="match status" value="1"/>
</dbReference>
<evidence type="ECO:0000256" key="1">
    <source>
        <dbReference type="ARBA" id="ARBA00008007"/>
    </source>
</evidence>
<evidence type="ECO:0000313" key="3">
    <source>
        <dbReference type="Proteomes" id="UP000182769"/>
    </source>
</evidence>
<proteinExistence type="inferred from homology"/>
<gene>
    <name evidence="2" type="ORF">Ga0061065_102336</name>
</gene>
<dbReference type="SUPFAM" id="SSF53271">
    <property type="entry name" value="PRTase-like"/>
    <property type="match status" value="1"/>
</dbReference>